<feature type="transmembrane region" description="Helical" evidence="9">
    <location>
        <begin position="64"/>
        <end position="89"/>
    </location>
</feature>
<organism evidence="11 12">
    <name type="scientific">Marinomonas pollencensis</name>
    <dbReference type="NCBI Taxonomy" id="491954"/>
    <lineage>
        <taxon>Bacteria</taxon>
        <taxon>Pseudomonadati</taxon>
        <taxon>Pseudomonadota</taxon>
        <taxon>Gammaproteobacteria</taxon>
        <taxon>Oceanospirillales</taxon>
        <taxon>Oceanospirillaceae</taxon>
        <taxon>Marinomonas</taxon>
    </lineage>
</organism>
<gene>
    <name evidence="11" type="ORF">DFP81_10941</name>
</gene>
<keyword evidence="5" id="KW-0274">FAD</keyword>
<dbReference type="InterPro" id="IPR013112">
    <property type="entry name" value="FAD-bd_8"/>
</dbReference>
<keyword evidence="12" id="KW-1185">Reference proteome</keyword>
<feature type="domain" description="FAD-binding FR-type" evidence="10">
    <location>
        <begin position="238"/>
        <end position="337"/>
    </location>
</feature>
<feature type="transmembrane region" description="Helical" evidence="9">
    <location>
        <begin position="181"/>
        <end position="200"/>
    </location>
</feature>
<dbReference type="PROSITE" id="PS51384">
    <property type="entry name" value="FAD_FR"/>
    <property type="match status" value="1"/>
</dbReference>
<evidence type="ECO:0000256" key="2">
    <source>
        <dbReference type="ARBA" id="ARBA00022630"/>
    </source>
</evidence>
<dbReference type="InterPro" id="IPR001433">
    <property type="entry name" value="OxRdtase_FAD/NAD-bd"/>
</dbReference>
<evidence type="ECO:0000313" key="12">
    <source>
        <dbReference type="Proteomes" id="UP000256542"/>
    </source>
</evidence>
<keyword evidence="4" id="KW-0479">Metal-binding</keyword>
<keyword evidence="6" id="KW-0560">Oxidoreductase</keyword>
<reference evidence="11 12" key="1">
    <citation type="submission" date="2018-08" db="EMBL/GenBank/DDBJ databases">
        <title>Genomic Encyclopedia of Type Strains, Phase III (KMG-III): the genomes of soil and plant-associated and newly described type strains.</title>
        <authorList>
            <person name="Whitman W."/>
        </authorList>
    </citation>
    <scope>NUCLEOTIDE SEQUENCE [LARGE SCALE GENOMIC DNA]</scope>
    <source>
        <strain evidence="11 12">CECT 7375</strain>
    </source>
</reference>
<feature type="transmembrane region" description="Helical" evidence="9">
    <location>
        <begin position="38"/>
        <end position="58"/>
    </location>
</feature>
<dbReference type="Gene3D" id="2.40.30.10">
    <property type="entry name" value="Translation factors"/>
    <property type="match status" value="1"/>
</dbReference>
<feature type="transmembrane region" description="Helical" evidence="9">
    <location>
        <begin position="215"/>
        <end position="233"/>
    </location>
</feature>
<protein>
    <submittedName>
        <fullName evidence="11">Putative ferric reductase</fullName>
    </submittedName>
</protein>
<evidence type="ECO:0000256" key="3">
    <source>
        <dbReference type="ARBA" id="ARBA00022714"/>
    </source>
</evidence>
<evidence type="ECO:0000256" key="5">
    <source>
        <dbReference type="ARBA" id="ARBA00022827"/>
    </source>
</evidence>
<dbReference type="OrthoDB" id="9796486at2"/>
<keyword evidence="7" id="KW-0408">Iron</keyword>
<dbReference type="Pfam" id="PF00175">
    <property type="entry name" value="NAD_binding_1"/>
    <property type="match status" value="1"/>
</dbReference>
<feature type="transmembrane region" description="Helical" evidence="9">
    <location>
        <begin position="150"/>
        <end position="169"/>
    </location>
</feature>
<comment type="caution">
    <text evidence="11">The sequence shown here is derived from an EMBL/GenBank/DDBJ whole genome shotgun (WGS) entry which is preliminary data.</text>
</comment>
<evidence type="ECO:0000259" key="10">
    <source>
        <dbReference type="PROSITE" id="PS51384"/>
    </source>
</evidence>
<accession>A0A3E0DIA5</accession>
<evidence type="ECO:0000256" key="9">
    <source>
        <dbReference type="SAM" id="Phobius"/>
    </source>
</evidence>
<dbReference type="EMBL" id="QUNG01000009">
    <property type="protein sequence ID" value="REG82382.1"/>
    <property type="molecule type" value="Genomic_DNA"/>
</dbReference>
<dbReference type="GO" id="GO:0051537">
    <property type="term" value="F:2 iron, 2 sulfur cluster binding"/>
    <property type="evidence" value="ECO:0007669"/>
    <property type="project" value="UniProtKB-KW"/>
</dbReference>
<dbReference type="GO" id="GO:0016491">
    <property type="term" value="F:oxidoreductase activity"/>
    <property type="evidence" value="ECO:0007669"/>
    <property type="project" value="UniProtKB-KW"/>
</dbReference>
<sequence length="473" mass="53666">MVVGNISRLGVLMTSMLASRILASWSQFIKQKAYPTQGWLILQICFLVVIPYVFLAILPMDNKGLYVGILSFLNLIMMVSMMLQFPLAARLKRAKLFSRIDWNMQQHKRMGKWIGAFFFLHPALILLPKWFLSGADLSLSIIESITAPRLLTGIIAWVLLAAWVLFSIYKNKFPLSYAKWKLLHTAGFMAILILATWHITQVGSHGQFGPHINQAWWLACGLSLAFTVYGYTLKPRHLSKHAFTLVSREKANFNDWLITIRAQSDFTFQAGQFVWLSTQKDAYRLDYHPFSIASTPRSLPELSFVVRELGDYTRSLDQLQPGQAVFVDGPYGNMTLATNDTSNAIILIASGIGIAPIIGLLRTLAESNEPRPVRLIYSNRTFSQMLFCDELAHFEQNMEDFKTRFVCYLPSTSPIYYQGFIDKTCLQNALQDVPVETSSVYLCGSAVAVKNIRYALKDFPIAARNIYFEQLSF</sequence>
<dbReference type="InterPro" id="IPR050415">
    <property type="entry name" value="MRET"/>
</dbReference>
<dbReference type="SUPFAM" id="SSF63380">
    <property type="entry name" value="Riboflavin synthase domain-like"/>
    <property type="match status" value="1"/>
</dbReference>
<comment type="cofactor">
    <cofactor evidence="1">
        <name>FAD</name>
        <dbReference type="ChEBI" id="CHEBI:57692"/>
    </cofactor>
</comment>
<keyword evidence="3" id="KW-0001">2Fe-2S</keyword>
<keyword evidence="9" id="KW-1133">Transmembrane helix</keyword>
<dbReference type="Proteomes" id="UP000256542">
    <property type="component" value="Unassembled WGS sequence"/>
</dbReference>
<dbReference type="SUPFAM" id="SSF52343">
    <property type="entry name" value="Ferredoxin reductase-like, C-terminal NADP-linked domain"/>
    <property type="match status" value="1"/>
</dbReference>
<evidence type="ECO:0000256" key="7">
    <source>
        <dbReference type="ARBA" id="ARBA00023004"/>
    </source>
</evidence>
<keyword evidence="9" id="KW-0472">Membrane</keyword>
<dbReference type="Gene3D" id="3.40.50.80">
    <property type="entry name" value="Nucleotide-binding domain of ferredoxin-NADP reductase (FNR) module"/>
    <property type="match status" value="1"/>
</dbReference>
<dbReference type="InterPro" id="IPR017927">
    <property type="entry name" value="FAD-bd_FR_type"/>
</dbReference>
<dbReference type="GO" id="GO:0050660">
    <property type="term" value="F:flavin adenine dinucleotide binding"/>
    <property type="evidence" value="ECO:0007669"/>
    <property type="project" value="TreeGrafter"/>
</dbReference>
<dbReference type="PANTHER" id="PTHR47354">
    <property type="entry name" value="NADH OXIDOREDUCTASE HCR"/>
    <property type="match status" value="1"/>
</dbReference>
<evidence type="ECO:0000256" key="8">
    <source>
        <dbReference type="ARBA" id="ARBA00023014"/>
    </source>
</evidence>
<proteinExistence type="predicted"/>
<feature type="transmembrane region" description="Helical" evidence="9">
    <location>
        <begin position="110"/>
        <end position="130"/>
    </location>
</feature>
<feature type="transmembrane region" description="Helical" evidence="9">
    <location>
        <begin position="344"/>
        <end position="365"/>
    </location>
</feature>
<dbReference type="AlphaFoldDB" id="A0A3E0DIA5"/>
<dbReference type="PANTHER" id="PTHR47354:SF8">
    <property type="entry name" value="1,2-PHENYLACETYL-COA EPOXIDASE, SUBUNIT E"/>
    <property type="match status" value="1"/>
</dbReference>
<name>A0A3E0DIA5_9GAMM</name>
<dbReference type="InterPro" id="IPR017938">
    <property type="entry name" value="Riboflavin_synthase-like_b-brl"/>
</dbReference>
<keyword evidence="9" id="KW-0812">Transmembrane</keyword>
<keyword evidence="8" id="KW-0411">Iron-sulfur</keyword>
<evidence type="ECO:0000256" key="4">
    <source>
        <dbReference type="ARBA" id="ARBA00022723"/>
    </source>
</evidence>
<dbReference type="PRINTS" id="PR00410">
    <property type="entry name" value="PHEHYDRXLASE"/>
</dbReference>
<evidence type="ECO:0000313" key="11">
    <source>
        <dbReference type="EMBL" id="REG82382.1"/>
    </source>
</evidence>
<dbReference type="Pfam" id="PF08022">
    <property type="entry name" value="FAD_binding_8"/>
    <property type="match status" value="1"/>
</dbReference>
<evidence type="ECO:0000256" key="6">
    <source>
        <dbReference type="ARBA" id="ARBA00023002"/>
    </source>
</evidence>
<dbReference type="InterPro" id="IPR039261">
    <property type="entry name" value="FNR_nucleotide-bd"/>
</dbReference>
<dbReference type="GO" id="GO:0046872">
    <property type="term" value="F:metal ion binding"/>
    <property type="evidence" value="ECO:0007669"/>
    <property type="project" value="UniProtKB-KW"/>
</dbReference>
<keyword evidence="2" id="KW-0285">Flavoprotein</keyword>
<evidence type="ECO:0000256" key="1">
    <source>
        <dbReference type="ARBA" id="ARBA00001974"/>
    </source>
</evidence>